<dbReference type="EC" id="3.5.1.-" evidence="9"/>
<proteinExistence type="inferred from homology"/>
<evidence type="ECO:0000313" key="10">
    <source>
        <dbReference type="EMBL" id="CAF0878429.1"/>
    </source>
</evidence>
<evidence type="ECO:0000256" key="5">
    <source>
        <dbReference type="ARBA" id="ARBA00022989"/>
    </source>
</evidence>
<feature type="transmembrane region" description="Helical" evidence="9">
    <location>
        <begin position="109"/>
        <end position="130"/>
    </location>
</feature>
<accession>A0A813Y4M5</accession>
<feature type="transmembrane region" description="Helical" evidence="9">
    <location>
        <begin position="47"/>
        <end position="68"/>
    </location>
</feature>
<evidence type="ECO:0000256" key="4">
    <source>
        <dbReference type="ARBA" id="ARBA00022801"/>
    </source>
</evidence>
<evidence type="ECO:0000256" key="9">
    <source>
        <dbReference type="RuleBase" id="RU364079"/>
    </source>
</evidence>
<keyword evidence="9" id="KW-0443">Lipid metabolism</keyword>
<feature type="binding site" evidence="8">
    <location>
        <position position="242"/>
    </location>
    <ligand>
        <name>Zn(2+)</name>
        <dbReference type="ChEBI" id="CHEBI:29105"/>
        <note>catalytic</note>
    </ligand>
</feature>
<feature type="binding site" evidence="7">
    <location>
        <position position="46"/>
    </location>
    <ligand>
        <name>Ca(2+)</name>
        <dbReference type="ChEBI" id="CHEBI:29108"/>
    </ligand>
</feature>
<feature type="binding site" evidence="7">
    <location>
        <position position="32"/>
    </location>
    <ligand>
        <name>Ca(2+)</name>
        <dbReference type="ChEBI" id="CHEBI:29108"/>
    </ligand>
</feature>
<evidence type="ECO:0000313" key="11">
    <source>
        <dbReference type="Proteomes" id="UP000663852"/>
    </source>
</evidence>
<keyword evidence="6 9" id="KW-0472">Membrane</keyword>
<dbReference type="GO" id="GO:0016020">
    <property type="term" value="C:membrane"/>
    <property type="evidence" value="ECO:0007669"/>
    <property type="project" value="UniProtKB-SubCell"/>
</dbReference>
<dbReference type="EMBL" id="CAJNOJ010000028">
    <property type="protein sequence ID" value="CAF0878429.1"/>
    <property type="molecule type" value="Genomic_DNA"/>
</dbReference>
<comment type="function">
    <text evidence="9">Hydrolyzes the sphingolipid ceramide into sphingosine and free fatty acid.</text>
</comment>
<evidence type="ECO:0000256" key="8">
    <source>
        <dbReference type="PIRSR" id="PIRSR608901-2"/>
    </source>
</evidence>
<dbReference type="PANTHER" id="PTHR46139">
    <property type="entry name" value="ALKALINE CERAMIDASE"/>
    <property type="match status" value="1"/>
</dbReference>
<comment type="similarity">
    <text evidence="2 9">Belongs to the alkaline ceramidase family.</text>
</comment>
<evidence type="ECO:0000256" key="3">
    <source>
        <dbReference type="ARBA" id="ARBA00022692"/>
    </source>
</evidence>
<gene>
    <name evidence="10" type="ORF">EDS130_LOCUS8659</name>
</gene>
<feature type="binding site" evidence="8">
    <location>
        <position position="238"/>
    </location>
    <ligand>
        <name>Zn(2+)</name>
        <dbReference type="ChEBI" id="CHEBI:29105"/>
        <note>catalytic</note>
    </ligand>
</feature>
<dbReference type="AlphaFoldDB" id="A0A813Y4M5"/>
<comment type="cofactor">
    <cofactor evidence="8">
        <name>Zn(2+)</name>
        <dbReference type="ChEBI" id="CHEBI:29105"/>
    </cofactor>
</comment>
<feature type="binding site" evidence="7">
    <location>
        <position position="37"/>
    </location>
    <ligand>
        <name>Ca(2+)</name>
        <dbReference type="ChEBI" id="CHEBI:29108"/>
    </ligand>
</feature>
<feature type="binding site" evidence="7">
    <location>
        <position position="33"/>
    </location>
    <ligand>
        <name>Ca(2+)</name>
        <dbReference type="ChEBI" id="CHEBI:29108"/>
    </ligand>
</feature>
<feature type="binding site" evidence="8">
    <location>
        <position position="96"/>
    </location>
    <ligand>
        <name>Zn(2+)</name>
        <dbReference type="ChEBI" id="CHEBI:29105"/>
        <note>catalytic</note>
    </ligand>
</feature>
<keyword evidence="7" id="KW-0479">Metal-binding</keyword>
<keyword evidence="4 9" id="KW-0378">Hydrolase</keyword>
<feature type="transmembrane region" description="Helical" evidence="9">
    <location>
        <begin position="201"/>
        <end position="220"/>
    </location>
</feature>
<feature type="binding site" evidence="7">
    <location>
        <position position="35"/>
    </location>
    <ligand>
        <name>Ca(2+)</name>
        <dbReference type="ChEBI" id="CHEBI:29108"/>
    </ligand>
</feature>
<evidence type="ECO:0000256" key="2">
    <source>
        <dbReference type="ARBA" id="ARBA00009780"/>
    </source>
</evidence>
<dbReference type="Pfam" id="PF05875">
    <property type="entry name" value="Ceramidase"/>
    <property type="match status" value="1"/>
</dbReference>
<dbReference type="GO" id="GO:0046514">
    <property type="term" value="P:ceramide catabolic process"/>
    <property type="evidence" value="ECO:0007669"/>
    <property type="project" value="TreeGrafter"/>
</dbReference>
<dbReference type="Proteomes" id="UP000663852">
    <property type="component" value="Unassembled WGS sequence"/>
</dbReference>
<comment type="caution">
    <text evidence="10">The sequence shown here is derived from an EMBL/GenBank/DDBJ whole genome shotgun (WGS) entry which is preliminary data.</text>
</comment>
<feature type="transmembrane region" description="Helical" evidence="9">
    <location>
        <begin position="151"/>
        <end position="170"/>
    </location>
</feature>
<feature type="transmembrane region" description="Helical" evidence="9">
    <location>
        <begin position="176"/>
        <end position="194"/>
    </location>
</feature>
<name>A0A813Y4M5_ADIRI</name>
<sequence>MYISSKMDTINTNGIDKNLHDSPFRLGSSNVDWCEPNYVVSAYISEFWNTVSNIFFFLVPPLMIALFASYSKRTANGISVLWILLIIIGTGSVYFHATLSLAGQLVDEISILWVLMAGYALFLPATYFPQSLRVQRALYKWGVTHNSGQRRFVYSCIVLTMIITCLSIIYPYANAFALMILGLPAIAFLAVHLSKCDNRRIKNLGIHCLGMWAIAVTVWICDRTFCSFWLSISFPYLHSIWHVLILFSSNEAIVVCAYLLIKYQYPQANLMLHVWPNEEWGSFSLPYLKFHDDANYLSSTSNSFATKSIV</sequence>
<dbReference type="InterPro" id="IPR008901">
    <property type="entry name" value="ACER"/>
</dbReference>
<evidence type="ECO:0000256" key="1">
    <source>
        <dbReference type="ARBA" id="ARBA00004141"/>
    </source>
</evidence>
<dbReference type="GO" id="GO:0016811">
    <property type="term" value="F:hydrolase activity, acting on carbon-nitrogen (but not peptide) bonds, in linear amides"/>
    <property type="evidence" value="ECO:0007669"/>
    <property type="project" value="InterPro"/>
</dbReference>
<keyword evidence="7" id="KW-0106">Calcium</keyword>
<feature type="transmembrane region" description="Helical" evidence="9">
    <location>
        <begin position="240"/>
        <end position="261"/>
    </location>
</feature>
<protein>
    <recommendedName>
        <fullName evidence="9">Alkaline ceramidase</fullName>
        <ecNumber evidence="9">3.5.1.-</ecNumber>
    </recommendedName>
</protein>
<dbReference type="GO" id="GO:0046872">
    <property type="term" value="F:metal ion binding"/>
    <property type="evidence" value="ECO:0007669"/>
    <property type="project" value="UniProtKB-KW"/>
</dbReference>
<evidence type="ECO:0000256" key="7">
    <source>
        <dbReference type="PIRSR" id="PIRSR608901-1"/>
    </source>
</evidence>
<keyword evidence="8" id="KW-0862">Zinc</keyword>
<evidence type="ECO:0000256" key="6">
    <source>
        <dbReference type="ARBA" id="ARBA00023136"/>
    </source>
</evidence>
<dbReference type="OrthoDB" id="187171at2759"/>
<organism evidence="10 11">
    <name type="scientific">Adineta ricciae</name>
    <name type="common">Rotifer</name>
    <dbReference type="NCBI Taxonomy" id="249248"/>
    <lineage>
        <taxon>Eukaryota</taxon>
        <taxon>Metazoa</taxon>
        <taxon>Spiralia</taxon>
        <taxon>Gnathifera</taxon>
        <taxon>Rotifera</taxon>
        <taxon>Eurotatoria</taxon>
        <taxon>Bdelloidea</taxon>
        <taxon>Adinetida</taxon>
        <taxon>Adinetidae</taxon>
        <taxon>Adineta</taxon>
    </lineage>
</organism>
<comment type="subcellular location">
    <subcellularLocation>
        <location evidence="1">Membrane</location>
        <topology evidence="1">Multi-pass membrane protein</topology>
    </subcellularLocation>
</comment>
<dbReference type="PANTHER" id="PTHR46139:SF3">
    <property type="entry name" value="ALKALINE CERAMIDASE"/>
    <property type="match status" value="1"/>
</dbReference>
<reference evidence="10" key="1">
    <citation type="submission" date="2021-02" db="EMBL/GenBank/DDBJ databases">
        <authorList>
            <person name="Nowell W R."/>
        </authorList>
    </citation>
    <scope>NUCLEOTIDE SEQUENCE</scope>
</reference>
<keyword evidence="3 9" id="KW-0812">Transmembrane</keyword>
<keyword evidence="5 9" id="KW-1133">Transmembrane helix</keyword>
<feature type="transmembrane region" description="Helical" evidence="9">
    <location>
        <begin position="80"/>
        <end position="97"/>
    </location>
</feature>